<name>A0AAV6YL62_ENGPU</name>
<gene>
    <name evidence="1" type="ORF">GDO81_028458</name>
</gene>
<keyword evidence="2" id="KW-1185">Reference proteome</keyword>
<dbReference type="AlphaFoldDB" id="A0AAV6YL62"/>
<organism evidence="1 2">
    <name type="scientific">Engystomops pustulosus</name>
    <name type="common">Tungara frog</name>
    <name type="synonym">Physalaemus pustulosus</name>
    <dbReference type="NCBI Taxonomy" id="76066"/>
    <lineage>
        <taxon>Eukaryota</taxon>
        <taxon>Metazoa</taxon>
        <taxon>Chordata</taxon>
        <taxon>Craniata</taxon>
        <taxon>Vertebrata</taxon>
        <taxon>Euteleostomi</taxon>
        <taxon>Amphibia</taxon>
        <taxon>Batrachia</taxon>
        <taxon>Anura</taxon>
        <taxon>Neobatrachia</taxon>
        <taxon>Hyloidea</taxon>
        <taxon>Leptodactylidae</taxon>
        <taxon>Leiuperinae</taxon>
        <taxon>Engystomops</taxon>
    </lineage>
</organism>
<evidence type="ECO:0000313" key="1">
    <source>
        <dbReference type="EMBL" id="KAG8535485.1"/>
    </source>
</evidence>
<protein>
    <submittedName>
        <fullName evidence="1">Uncharacterized protein</fullName>
    </submittedName>
</protein>
<proteinExistence type="predicted"/>
<reference evidence="1" key="1">
    <citation type="thesis" date="2020" institute="ProQuest LLC" country="789 East Eisenhower Parkway, Ann Arbor, MI, USA">
        <title>Comparative Genomics and Chromosome Evolution.</title>
        <authorList>
            <person name="Mudd A.B."/>
        </authorList>
    </citation>
    <scope>NUCLEOTIDE SEQUENCE</scope>
    <source>
        <strain evidence="1">237g6f4</strain>
        <tissue evidence="1">Blood</tissue>
    </source>
</reference>
<evidence type="ECO:0000313" key="2">
    <source>
        <dbReference type="Proteomes" id="UP000824782"/>
    </source>
</evidence>
<comment type="caution">
    <text evidence="1">The sequence shown here is derived from an EMBL/GenBank/DDBJ whole genome shotgun (WGS) entry which is preliminary data.</text>
</comment>
<sequence length="87" mass="10135">MEDCAGETGISPVWRTDGWQDVDQELDVRVSDGIQSLESIPKCCPSRPRRCIEKIPENVIQKFLKKRQGRYTVQKAFLNIQNVRHEY</sequence>
<dbReference type="EMBL" id="WNYA01065995">
    <property type="protein sequence ID" value="KAG8535485.1"/>
    <property type="molecule type" value="Genomic_DNA"/>
</dbReference>
<accession>A0AAV6YL62</accession>
<dbReference type="Proteomes" id="UP000824782">
    <property type="component" value="Unassembled WGS sequence"/>
</dbReference>